<dbReference type="PANTHER" id="PTHR30097:SF4">
    <property type="entry name" value="SLR6042 PROTEIN"/>
    <property type="match status" value="1"/>
</dbReference>
<protein>
    <submittedName>
        <fullName evidence="6">Efflux RND transporter periplasmic adaptor subunit</fullName>
    </submittedName>
</protein>
<feature type="domain" description="CusB-like beta-barrel" evidence="4">
    <location>
        <begin position="222"/>
        <end position="295"/>
    </location>
</feature>
<dbReference type="PANTHER" id="PTHR30097">
    <property type="entry name" value="CATION EFFLUX SYSTEM PROTEIN CUSB"/>
    <property type="match status" value="1"/>
</dbReference>
<dbReference type="InterPro" id="IPR006143">
    <property type="entry name" value="RND_pump_MFP"/>
</dbReference>
<reference evidence="6 7" key="1">
    <citation type="submission" date="2021-05" db="EMBL/GenBank/DDBJ databases">
        <title>A Polyphasic approach of four new species of the genus Ohtaekwangia: Ohtaekwangia histidinii sp. nov., Ohtaekwangia cretensis sp. nov., Ohtaekwangia indiensis sp. nov., Ohtaekwangia reichenbachii sp. nov. from diverse environment.</title>
        <authorList>
            <person name="Octaviana S."/>
        </authorList>
    </citation>
    <scope>NUCLEOTIDE SEQUENCE [LARGE SCALE GENOMIC DNA]</scope>
    <source>
        <strain evidence="6 7">PWU37</strain>
    </source>
</reference>
<keyword evidence="2" id="KW-0813">Transport</keyword>
<dbReference type="InterPro" id="IPR058792">
    <property type="entry name" value="Beta-barrel_RND_2"/>
</dbReference>
<evidence type="ECO:0000259" key="4">
    <source>
        <dbReference type="Pfam" id="PF25954"/>
    </source>
</evidence>
<accession>A0AAP2DGT5</accession>
<dbReference type="NCBIfam" id="TIGR01730">
    <property type="entry name" value="RND_mfp"/>
    <property type="match status" value="1"/>
</dbReference>
<evidence type="ECO:0000259" key="5">
    <source>
        <dbReference type="Pfam" id="PF25973"/>
    </source>
</evidence>
<dbReference type="AlphaFoldDB" id="A0AAP2DGT5"/>
<dbReference type="Gene3D" id="2.40.420.20">
    <property type="match status" value="1"/>
</dbReference>
<name>A0AAP2DGT5_9BACT</name>
<dbReference type="GO" id="GO:0016020">
    <property type="term" value="C:membrane"/>
    <property type="evidence" value="ECO:0007669"/>
    <property type="project" value="InterPro"/>
</dbReference>
<dbReference type="GO" id="GO:0022857">
    <property type="term" value="F:transmembrane transporter activity"/>
    <property type="evidence" value="ECO:0007669"/>
    <property type="project" value="InterPro"/>
</dbReference>
<comment type="similarity">
    <text evidence="1">Belongs to the membrane fusion protein (MFP) (TC 8.A.1) family.</text>
</comment>
<dbReference type="InterPro" id="IPR051909">
    <property type="entry name" value="MFP_Cation_Efflux"/>
</dbReference>
<dbReference type="Proteomes" id="UP001319180">
    <property type="component" value="Unassembled WGS sequence"/>
</dbReference>
<evidence type="ECO:0000256" key="3">
    <source>
        <dbReference type="SAM" id="Coils"/>
    </source>
</evidence>
<dbReference type="Gene3D" id="2.40.50.100">
    <property type="match status" value="1"/>
</dbReference>
<feature type="domain" description="CzcB-like barrel-sandwich hybrid" evidence="5">
    <location>
        <begin position="79"/>
        <end position="207"/>
    </location>
</feature>
<dbReference type="Gene3D" id="2.40.30.170">
    <property type="match status" value="1"/>
</dbReference>
<proteinExistence type="inferred from homology"/>
<dbReference type="Pfam" id="PF25954">
    <property type="entry name" value="Beta-barrel_RND_2"/>
    <property type="match status" value="1"/>
</dbReference>
<dbReference type="InterPro" id="IPR058647">
    <property type="entry name" value="BSH_CzcB-like"/>
</dbReference>
<keyword evidence="7" id="KW-1185">Reference proteome</keyword>
<dbReference type="GO" id="GO:0015679">
    <property type="term" value="P:plasma membrane copper ion transport"/>
    <property type="evidence" value="ECO:0007669"/>
    <property type="project" value="TreeGrafter"/>
</dbReference>
<dbReference type="Pfam" id="PF25973">
    <property type="entry name" value="BSH_CzcB"/>
    <property type="match status" value="1"/>
</dbReference>
<dbReference type="GO" id="GO:0060003">
    <property type="term" value="P:copper ion export"/>
    <property type="evidence" value="ECO:0007669"/>
    <property type="project" value="TreeGrafter"/>
</dbReference>
<comment type="caution">
    <text evidence="6">The sequence shown here is derived from an EMBL/GenBank/DDBJ whole genome shotgun (WGS) entry which is preliminary data.</text>
</comment>
<dbReference type="SUPFAM" id="SSF111369">
    <property type="entry name" value="HlyD-like secretion proteins"/>
    <property type="match status" value="1"/>
</dbReference>
<evidence type="ECO:0000256" key="2">
    <source>
        <dbReference type="ARBA" id="ARBA00022448"/>
    </source>
</evidence>
<dbReference type="PROSITE" id="PS51257">
    <property type="entry name" value="PROKAR_LIPOPROTEIN"/>
    <property type="match status" value="1"/>
</dbReference>
<sequence>MLSVKTCNGRYNVALVWLALVAVLVTGCHKEGATESPESKTFVLSETMLKTIILDTVEQRPVNGALNLNGKIVADENRLVEIFPIVGGNVVEVDAELGDQVKKGQVLATIKSSEVAEYDRQLIDAQSDVLVAQKNLAVKQDLYNSKLSSDRELIAAQKELEKAEAALKRITETFSIYNFNKQSEYRLKAPINGFITDKNITRDMTLPSGHSESVFAVAELDEVWAIANVYESDIARIREGMDVVITTISYPGEQIRGKIDKIFSVLDPDTKTMKVRIRIPNKDFRLKPEMLATVKAIYHENKELPAVPASAIIFDNSRQFVMIFKDRYNIETREVEVYKTTDDTAWLSAGVQPGEVVISHDQLFIYDALND</sequence>
<dbReference type="EMBL" id="JAHESC010000072">
    <property type="protein sequence ID" value="MBT1690570.1"/>
    <property type="molecule type" value="Genomic_DNA"/>
</dbReference>
<dbReference type="GO" id="GO:0030313">
    <property type="term" value="C:cell envelope"/>
    <property type="evidence" value="ECO:0007669"/>
    <property type="project" value="TreeGrafter"/>
</dbReference>
<gene>
    <name evidence="6" type="ORF">KK078_28655</name>
</gene>
<feature type="coiled-coil region" evidence="3">
    <location>
        <begin position="146"/>
        <end position="173"/>
    </location>
</feature>
<evidence type="ECO:0000313" key="6">
    <source>
        <dbReference type="EMBL" id="MBT1690570.1"/>
    </source>
</evidence>
<dbReference type="FunFam" id="2.40.30.170:FF:000010">
    <property type="entry name" value="Efflux RND transporter periplasmic adaptor subunit"/>
    <property type="match status" value="1"/>
</dbReference>
<keyword evidence="3" id="KW-0175">Coiled coil</keyword>
<evidence type="ECO:0000313" key="7">
    <source>
        <dbReference type="Proteomes" id="UP001319180"/>
    </source>
</evidence>
<organism evidence="6 7">
    <name type="scientific">Dawidia soli</name>
    <dbReference type="NCBI Taxonomy" id="2782352"/>
    <lineage>
        <taxon>Bacteria</taxon>
        <taxon>Pseudomonadati</taxon>
        <taxon>Bacteroidota</taxon>
        <taxon>Cytophagia</taxon>
        <taxon>Cytophagales</taxon>
        <taxon>Chryseotaleaceae</taxon>
        <taxon>Dawidia</taxon>
    </lineage>
</organism>
<evidence type="ECO:0000256" key="1">
    <source>
        <dbReference type="ARBA" id="ARBA00009477"/>
    </source>
</evidence>